<dbReference type="InterPro" id="IPR036390">
    <property type="entry name" value="WH_DNA-bd_sf"/>
</dbReference>
<gene>
    <name evidence="2" type="ORF">GT347_03585</name>
</gene>
<dbReference type="PANTHER" id="PTHR33164:SF105">
    <property type="entry name" value="TRANSCRIPTIONAL REPRESSOR PROTEIN-RELATED"/>
    <property type="match status" value="1"/>
</dbReference>
<evidence type="ECO:0000313" key="2">
    <source>
        <dbReference type="EMBL" id="QHI97138.1"/>
    </source>
</evidence>
<dbReference type="InterPro" id="IPR039422">
    <property type="entry name" value="MarR/SlyA-like"/>
</dbReference>
<dbReference type="RefSeq" id="WP_160550656.1">
    <property type="nucleotide sequence ID" value="NZ_CP047650.1"/>
</dbReference>
<evidence type="ECO:0000313" key="3">
    <source>
        <dbReference type="Proteomes" id="UP000464787"/>
    </source>
</evidence>
<dbReference type="InterPro" id="IPR000835">
    <property type="entry name" value="HTH_MarR-typ"/>
</dbReference>
<dbReference type="Pfam" id="PF12802">
    <property type="entry name" value="MarR_2"/>
    <property type="match status" value="1"/>
</dbReference>
<reference evidence="2 3" key="1">
    <citation type="submission" date="2020-01" db="EMBL/GenBank/DDBJ databases">
        <title>Genome sequencing of strain KACC 21265.</title>
        <authorList>
            <person name="Heo J."/>
            <person name="Kim S.-J."/>
            <person name="Kim J.-S."/>
            <person name="Hong S.-B."/>
            <person name="Kwon S.-W."/>
        </authorList>
    </citation>
    <scope>NUCLEOTIDE SEQUENCE [LARGE SCALE GENOMIC DNA]</scope>
    <source>
        <strain evidence="2 3">KACC 21265</strain>
    </source>
</reference>
<dbReference type="Gene3D" id="1.10.10.10">
    <property type="entry name" value="Winged helix-like DNA-binding domain superfamily/Winged helix DNA-binding domain"/>
    <property type="match status" value="1"/>
</dbReference>
<dbReference type="EMBL" id="CP047650">
    <property type="protein sequence ID" value="QHI97138.1"/>
    <property type="molecule type" value="Genomic_DNA"/>
</dbReference>
<dbReference type="SUPFAM" id="SSF46785">
    <property type="entry name" value="Winged helix' DNA-binding domain"/>
    <property type="match status" value="1"/>
</dbReference>
<keyword evidence="3" id="KW-1185">Reference proteome</keyword>
<dbReference type="GO" id="GO:0003700">
    <property type="term" value="F:DNA-binding transcription factor activity"/>
    <property type="evidence" value="ECO:0007669"/>
    <property type="project" value="InterPro"/>
</dbReference>
<dbReference type="SMART" id="SM00347">
    <property type="entry name" value="HTH_MARR"/>
    <property type="match status" value="1"/>
</dbReference>
<dbReference type="InterPro" id="IPR036388">
    <property type="entry name" value="WH-like_DNA-bd_sf"/>
</dbReference>
<sequence>MTSAEPSAADTGPYSPQGCTNAKLRQLTRRVGQHFDAEVAQSGLKTTQYSLLTTIESHAAIRSVDLAALLHMTASTLSRNLHVLVDAGWVELGDGPDARSRLVRITEAGKAQRRAARVHWRRAQQSLVALLGAERVAALHALIDEALPLLAPAPDENLHEH</sequence>
<dbReference type="PANTHER" id="PTHR33164">
    <property type="entry name" value="TRANSCRIPTIONAL REGULATOR, MARR FAMILY"/>
    <property type="match status" value="1"/>
</dbReference>
<organism evidence="2 3">
    <name type="scientific">Xylophilus rhododendri</name>
    <dbReference type="NCBI Taxonomy" id="2697032"/>
    <lineage>
        <taxon>Bacteria</taxon>
        <taxon>Pseudomonadati</taxon>
        <taxon>Pseudomonadota</taxon>
        <taxon>Betaproteobacteria</taxon>
        <taxon>Burkholderiales</taxon>
        <taxon>Xylophilus</taxon>
    </lineage>
</organism>
<protein>
    <submittedName>
        <fullName evidence="2">MarR family transcriptional regulator</fullName>
    </submittedName>
</protein>
<dbReference type="AlphaFoldDB" id="A0A857J2J4"/>
<accession>A0A857J2J4</accession>
<name>A0A857J2J4_9BURK</name>
<feature type="domain" description="HTH marR-type" evidence="1">
    <location>
        <begin position="17"/>
        <end position="148"/>
    </location>
</feature>
<evidence type="ECO:0000259" key="1">
    <source>
        <dbReference type="PROSITE" id="PS50995"/>
    </source>
</evidence>
<proteinExistence type="predicted"/>
<dbReference type="Proteomes" id="UP000464787">
    <property type="component" value="Chromosome"/>
</dbReference>
<dbReference type="PROSITE" id="PS50995">
    <property type="entry name" value="HTH_MARR_2"/>
    <property type="match status" value="1"/>
</dbReference>
<dbReference type="KEGG" id="xyk:GT347_03585"/>
<dbReference type="GO" id="GO:0006950">
    <property type="term" value="P:response to stress"/>
    <property type="evidence" value="ECO:0007669"/>
    <property type="project" value="TreeGrafter"/>
</dbReference>